<organism evidence="1">
    <name type="scientific">uncultured Caudovirales phage</name>
    <dbReference type="NCBI Taxonomy" id="2100421"/>
    <lineage>
        <taxon>Viruses</taxon>
        <taxon>Duplodnaviria</taxon>
        <taxon>Heunggongvirae</taxon>
        <taxon>Uroviricota</taxon>
        <taxon>Caudoviricetes</taxon>
        <taxon>Peduoviridae</taxon>
        <taxon>Maltschvirus</taxon>
        <taxon>Maltschvirus maltsch</taxon>
    </lineage>
</organism>
<accession>A0A6J5NY60</accession>
<sequence>MLPVDLLVELLMENLPNNWMWTLDGKSVSGSSRDELEKEVRTYLESLVPDPKLLSECEEGVRYECDGGEVLYRRGESAINMHGYHHEFADKIQVIQPVEANRE</sequence>
<gene>
    <name evidence="1" type="ORF">UFOVP785_75</name>
</gene>
<protein>
    <submittedName>
        <fullName evidence="1">Uncharacterized protein</fullName>
    </submittedName>
</protein>
<evidence type="ECO:0000313" key="1">
    <source>
        <dbReference type="EMBL" id="CAB4162636.1"/>
    </source>
</evidence>
<dbReference type="EMBL" id="LR796736">
    <property type="protein sequence ID" value="CAB4162636.1"/>
    <property type="molecule type" value="Genomic_DNA"/>
</dbReference>
<proteinExistence type="predicted"/>
<reference evidence="1" key="1">
    <citation type="submission" date="2020-04" db="EMBL/GenBank/DDBJ databases">
        <authorList>
            <person name="Chiriac C."/>
            <person name="Salcher M."/>
            <person name="Ghai R."/>
            <person name="Kavagutti S V."/>
        </authorList>
    </citation>
    <scope>NUCLEOTIDE SEQUENCE</scope>
</reference>
<name>A0A6J5NY60_9CAUD</name>